<dbReference type="PROSITE" id="PS51782">
    <property type="entry name" value="LYSM"/>
    <property type="match status" value="2"/>
</dbReference>
<dbReference type="GeneID" id="17350859"/>
<dbReference type="PANTHER" id="PTHR33734:SF22">
    <property type="entry name" value="MEMBRANE-BOUND LYTIC MUREIN TRANSGLYCOSYLASE D"/>
    <property type="match status" value="1"/>
</dbReference>
<dbReference type="InterPro" id="IPR036779">
    <property type="entry name" value="LysM_dom_sf"/>
</dbReference>
<organism evidence="3">
    <name type="scientific">Chlorella variabilis</name>
    <name type="common">Green alga</name>
    <dbReference type="NCBI Taxonomy" id="554065"/>
    <lineage>
        <taxon>Eukaryota</taxon>
        <taxon>Viridiplantae</taxon>
        <taxon>Chlorophyta</taxon>
        <taxon>core chlorophytes</taxon>
        <taxon>Trebouxiophyceae</taxon>
        <taxon>Chlorellales</taxon>
        <taxon>Chlorellaceae</taxon>
        <taxon>Chlorella clade</taxon>
        <taxon>Chlorella</taxon>
    </lineage>
</organism>
<evidence type="ECO:0000313" key="3">
    <source>
        <dbReference type="Proteomes" id="UP000008141"/>
    </source>
</evidence>
<dbReference type="SUPFAM" id="SSF54106">
    <property type="entry name" value="LysM domain"/>
    <property type="match status" value="2"/>
</dbReference>
<dbReference type="Pfam" id="PF01476">
    <property type="entry name" value="LysM"/>
    <property type="match status" value="2"/>
</dbReference>
<dbReference type="InParanoid" id="E1ZS08"/>
<dbReference type="CDD" id="cd00118">
    <property type="entry name" value="LysM"/>
    <property type="match status" value="2"/>
</dbReference>
<protein>
    <recommendedName>
        <fullName evidence="1">LysM domain-containing protein</fullName>
    </recommendedName>
</protein>
<evidence type="ECO:0000313" key="2">
    <source>
        <dbReference type="EMBL" id="EFN51424.1"/>
    </source>
</evidence>
<dbReference type="KEGG" id="cvr:CHLNCDRAFT_141036"/>
<reference evidence="2 3" key="1">
    <citation type="journal article" date="2010" name="Plant Cell">
        <title>The Chlorella variabilis NC64A genome reveals adaptation to photosymbiosis, coevolution with viruses, and cryptic sex.</title>
        <authorList>
            <person name="Blanc G."/>
            <person name="Duncan G."/>
            <person name="Agarkova I."/>
            <person name="Borodovsky M."/>
            <person name="Gurnon J."/>
            <person name="Kuo A."/>
            <person name="Lindquist E."/>
            <person name="Lucas S."/>
            <person name="Pangilinan J."/>
            <person name="Polle J."/>
            <person name="Salamov A."/>
            <person name="Terry A."/>
            <person name="Yamada T."/>
            <person name="Dunigan D.D."/>
            <person name="Grigoriev I.V."/>
            <person name="Claverie J.M."/>
            <person name="Van Etten J.L."/>
        </authorList>
    </citation>
    <scope>NUCLEOTIDE SEQUENCE [LARGE SCALE GENOMIC DNA]</scope>
    <source>
        <strain evidence="2 3">NC64A</strain>
    </source>
</reference>
<sequence length="139" mass="13821">MEVGCYASVPEALTYRRKLHASCACGPSYTIKPGDSLDAIAKSCGSTVDDLAATNNIPNIDIITVGTVLTIPGCGSGGQTASTSSSCTCGPSYTIKPGDSLDAIAKSCGSTVADLAATNNISNIDLITAGTVLTIPGCG</sequence>
<dbReference type="AlphaFoldDB" id="E1ZS08"/>
<dbReference type="eggNOG" id="KOG2806">
    <property type="taxonomic scope" value="Eukaryota"/>
</dbReference>
<dbReference type="EMBL" id="GL433864">
    <property type="protein sequence ID" value="EFN51424.1"/>
    <property type="molecule type" value="Genomic_DNA"/>
</dbReference>
<feature type="domain" description="LysM" evidence="1">
    <location>
        <begin position="91"/>
        <end position="135"/>
    </location>
</feature>
<dbReference type="STRING" id="554065.E1ZS08"/>
<dbReference type="RefSeq" id="XP_005843526.1">
    <property type="nucleotide sequence ID" value="XM_005843464.1"/>
</dbReference>
<dbReference type="Proteomes" id="UP000008141">
    <property type="component" value="Unassembled WGS sequence"/>
</dbReference>
<gene>
    <name evidence="2" type="ORF">CHLNCDRAFT_141036</name>
</gene>
<proteinExistence type="predicted"/>
<dbReference type="Gene3D" id="3.10.350.10">
    <property type="entry name" value="LysM domain"/>
    <property type="match status" value="2"/>
</dbReference>
<name>E1ZS08_CHLVA</name>
<keyword evidence="3" id="KW-1185">Reference proteome</keyword>
<dbReference type="InterPro" id="IPR018392">
    <property type="entry name" value="LysM"/>
</dbReference>
<dbReference type="SMART" id="SM00257">
    <property type="entry name" value="LysM"/>
    <property type="match status" value="2"/>
</dbReference>
<accession>E1ZS08</accession>
<dbReference type="OrthoDB" id="2013718at2759"/>
<dbReference type="PANTHER" id="PTHR33734">
    <property type="entry name" value="LYSM DOMAIN-CONTAINING GPI-ANCHORED PROTEIN 2"/>
    <property type="match status" value="1"/>
</dbReference>
<feature type="domain" description="LysM" evidence="1">
    <location>
        <begin position="27"/>
        <end position="71"/>
    </location>
</feature>
<evidence type="ECO:0000259" key="1">
    <source>
        <dbReference type="PROSITE" id="PS51782"/>
    </source>
</evidence>